<sequence length="110" mass="12061">MLSRRVLPDECVDSKLAGHITGHEVKTVRGAGWLGFNNGDLLRRAEIDFDVLVTMDRSLIHQQNISKFDIAVIVLSARSNRARTLLPLIPDLLGAIPVAKPGTTLILKLP</sequence>
<dbReference type="EMBL" id="CAADEY010000066">
    <property type="protein sequence ID" value="VFJ58607.1"/>
    <property type="molecule type" value="Genomic_DNA"/>
</dbReference>
<reference evidence="1" key="1">
    <citation type="submission" date="2019-02" db="EMBL/GenBank/DDBJ databases">
        <authorList>
            <person name="Gruber-Vodicka R. H."/>
            <person name="Seah K. B. B."/>
        </authorList>
    </citation>
    <scope>NUCLEOTIDE SEQUENCE</scope>
    <source>
        <strain evidence="2">BECK_DK161</strain>
        <strain evidence="1">BECK_DK47</strain>
    </source>
</reference>
<name>A0A450SQH2_9GAMM</name>
<evidence type="ECO:0000313" key="2">
    <source>
        <dbReference type="EMBL" id="VFJ58607.1"/>
    </source>
</evidence>
<evidence type="ECO:0000313" key="1">
    <source>
        <dbReference type="EMBL" id="VFJ56276.1"/>
    </source>
</evidence>
<organism evidence="1">
    <name type="scientific">Candidatus Kentrum sp. DK</name>
    <dbReference type="NCBI Taxonomy" id="2126562"/>
    <lineage>
        <taxon>Bacteria</taxon>
        <taxon>Pseudomonadati</taxon>
        <taxon>Pseudomonadota</taxon>
        <taxon>Gammaproteobacteria</taxon>
        <taxon>Candidatus Kentrum</taxon>
    </lineage>
</organism>
<gene>
    <name evidence="1" type="ORF">BECKDK2373B_GA0170837_10574</name>
    <name evidence="2" type="ORF">BECKDK2373C_GA0170839_106620</name>
</gene>
<accession>A0A450SQH2</accession>
<proteinExistence type="predicted"/>
<dbReference type="EMBL" id="CAADEX010000057">
    <property type="protein sequence ID" value="VFJ56276.1"/>
    <property type="molecule type" value="Genomic_DNA"/>
</dbReference>
<protein>
    <recommendedName>
        <fullName evidence="3">DUF5615 domain-containing protein</fullName>
    </recommendedName>
</protein>
<dbReference type="AlphaFoldDB" id="A0A450SQH2"/>
<evidence type="ECO:0008006" key="3">
    <source>
        <dbReference type="Google" id="ProtNLM"/>
    </source>
</evidence>